<dbReference type="PANTHER" id="PTHR39337:SF1">
    <property type="entry name" value="BLR5642 PROTEIN"/>
    <property type="match status" value="1"/>
</dbReference>
<dbReference type="EMBL" id="CZBE01000027">
    <property type="protein sequence ID" value="CUQ11192.1"/>
    <property type="molecule type" value="Genomic_DNA"/>
</dbReference>
<organism evidence="1 2">
    <name type="scientific">Anaerotruncus colihominis</name>
    <dbReference type="NCBI Taxonomy" id="169435"/>
    <lineage>
        <taxon>Bacteria</taxon>
        <taxon>Bacillati</taxon>
        <taxon>Bacillota</taxon>
        <taxon>Clostridia</taxon>
        <taxon>Eubacteriales</taxon>
        <taxon>Oscillospiraceae</taxon>
        <taxon>Anaerotruncus</taxon>
    </lineage>
</organism>
<dbReference type="InterPro" id="IPR007438">
    <property type="entry name" value="DUF488"/>
</dbReference>
<evidence type="ECO:0000313" key="2">
    <source>
        <dbReference type="Proteomes" id="UP000095765"/>
    </source>
</evidence>
<sequence length="288" mass="34562">MPTKIFQPTYKRQRFLLTFIRQLEEGATATDLQKLVFLYTQRECINFYEFIPYLYGPYSFQLAEDIEILCRDHYISIINNRIMAIGEYPQQSLFIIESERGTALIQKAYRKYPYYTINSKIVSRLFKSEEVERFRKEYQNYARSEQMLFTIGYEGKSIEFFMNTMIQNDIRLLCDVRKNPLSRKFGFSKGKLKHIAEEIGISYIHLPELGIDSDKRTSLDTIEDYNNLFKDYKKSLLNYKELLEYVFLLLSKNDRIALMCYEKEPCMCHRHAIRDYLVQRYNVRSMDL</sequence>
<dbReference type="PANTHER" id="PTHR39337">
    <property type="entry name" value="BLR5642 PROTEIN"/>
    <property type="match status" value="1"/>
</dbReference>
<dbReference type="Pfam" id="PF04343">
    <property type="entry name" value="DUF488"/>
    <property type="match status" value="1"/>
</dbReference>
<dbReference type="OrthoDB" id="9789109at2"/>
<dbReference type="RefSeq" id="WP_055245879.1">
    <property type="nucleotide sequence ID" value="NZ_CZBE01000027.1"/>
</dbReference>
<reference evidence="1 2" key="1">
    <citation type="submission" date="2015-09" db="EMBL/GenBank/DDBJ databases">
        <authorList>
            <consortium name="Pathogen Informatics"/>
        </authorList>
    </citation>
    <scope>NUCLEOTIDE SEQUENCE [LARGE SCALE GENOMIC DNA]</scope>
    <source>
        <strain evidence="1 2">2789STDY5834939</strain>
    </source>
</reference>
<accession>A0A174TMZ0</accession>
<name>A0A174TMZ0_9FIRM</name>
<protein>
    <submittedName>
        <fullName evidence="1">Uncharacterized conserved protein</fullName>
    </submittedName>
</protein>
<evidence type="ECO:0000313" key="1">
    <source>
        <dbReference type="EMBL" id="CUQ11192.1"/>
    </source>
</evidence>
<gene>
    <name evidence="1" type="ORF">ERS852551_03148</name>
</gene>
<dbReference type="Proteomes" id="UP000095765">
    <property type="component" value="Unassembled WGS sequence"/>
</dbReference>
<proteinExistence type="predicted"/>
<dbReference type="AlphaFoldDB" id="A0A174TMZ0"/>